<evidence type="ECO:0000313" key="12">
    <source>
        <dbReference type="Proteomes" id="UP000003705"/>
    </source>
</evidence>
<dbReference type="NCBIfam" id="TIGR00589">
    <property type="entry name" value="ogt"/>
    <property type="match status" value="1"/>
</dbReference>
<reference evidence="11 12" key="1">
    <citation type="submission" date="2010-10" db="EMBL/GenBank/DDBJ databases">
        <authorList>
            <person name="Durkin A.S."/>
            <person name="Madupu R."/>
            <person name="Torralba M."/>
            <person name="Gillis M."/>
            <person name="Methe B."/>
            <person name="Sutton G."/>
            <person name="Nelson K.E."/>
        </authorList>
    </citation>
    <scope>NUCLEOTIDE SEQUENCE [LARGE SCALE GENOMIC DNA]</scope>
    <source>
        <strain evidence="11 12">ACS-146-V-Sch2b</strain>
    </source>
</reference>
<dbReference type="eggNOG" id="COG0350">
    <property type="taxonomic scope" value="Bacteria"/>
</dbReference>
<feature type="domain" description="Methylguanine DNA methyltransferase ribonuclease-like" evidence="10">
    <location>
        <begin position="2"/>
        <end position="80"/>
    </location>
</feature>
<dbReference type="GO" id="GO:0003908">
    <property type="term" value="F:methylated-DNA-[protein]-cysteine S-methyltransferase activity"/>
    <property type="evidence" value="ECO:0007669"/>
    <property type="project" value="UniProtKB-EC"/>
</dbReference>
<dbReference type="CDD" id="cd06445">
    <property type="entry name" value="ATase"/>
    <property type="match status" value="1"/>
</dbReference>
<evidence type="ECO:0000256" key="2">
    <source>
        <dbReference type="ARBA" id="ARBA00008711"/>
    </source>
</evidence>
<evidence type="ECO:0000256" key="4">
    <source>
        <dbReference type="ARBA" id="ARBA00022603"/>
    </source>
</evidence>
<dbReference type="InterPro" id="IPR008332">
    <property type="entry name" value="MethylG_MeTrfase_N"/>
</dbReference>
<dbReference type="Pfam" id="PF02870">
    <property type="entry name" value="Methyltransf_1N"/>
    <property type="match status" value="1"/>
</dbReference>
<dbReference type="Gene3D" id="3.30.160.70">
    <property type="entry name" value="Methylated DNA-protein cysteine methyltransferase domain"/>
    <property type="match status" value="1"/>
</dbReference>
<evidence type="ECO:0000256" key="8">
    <source>
        <dbReference type="ARBA" id="ARBA00049348"/>
    </source>
</evidence>
<dbReference type="AlphaFoldDB" id="E4KZX9"/>
<keyword evidence="12" id="KW-1185">Reference proteome</keyword>
<evidence type="ECO:0000256" key="3">
    <source>
        <dbReference type="ARBA" id="ARBA00011918"/>
    </source>
</evidence>
<evidence type="ECO:0000259" key="9">
    <source>
        <dbReference type="Pfam" id="PF01035"/>
    </source>
</evidence>
<dbReference type="InterPro" id="IPR001497">
    <property type="entry name" value="MethylDNA_cys_MeTrfase_AS"/>
</dbReference>
<dbReference type="Proteomes" id="UP000003705">
    <property type="component" value="Unassembled WGS sequence"/>
</dbReference>
<proteinExistence type="inferred from homology"/>
<dbReference type="SUPFAM" id="SSF46767">
    <property type="entry name" value="Methylated DNA-protein cysteine methyltransferase, C-terminal domain"/>
    <property type="match status" value="1"/>
</dbReference>
<dbReference type="InterPro" id="IPR036631">
    <property type="entry name" value="MGMT_N_sf"/>
</dbReference>
<dbReference type="InterPro" id="IPR036388">
    <property type="entry name" value="WH-like_DNA-bd_sf"/>
</dbReference>
<comment type="catalytic activity">
    <reaction evidence="8">
        <text>a 6-O-methyl-2'-deoxyguanosine in DNA + L-cysteinyl-[protein] = S-methyl-L-cysteinyl-[protein] + a 2'-deoxyguanosine in DNA</text>
        <dbReference type="Rhea" id="RHEA:24000"/>
        <dbReference type="Rhea" id="RHEA-COMP:10131"/>
        <dbReference type="Rhea" id="RHEA-COMP:10132"/>
        <dbReference type="Rhea" id="RHEA-COMP:11367"/>
        <dbReference type="Rhea" id="RHEA-COMP:11368"/>
        <dbReference type="ChEBI" id="CHEBI:29950"/>
        <dbReference type="ChEBI" id="CHEBI:82612"/>
        <dbReference type="ChEBI" id="CHEBI:85445"/>
        <dbReference type="ChEBI" id="CHEBI:85448"/>
        <dbReference type="EC" id="2.1.1.63"/>
    </reaction>
</comment>
<evidence type="ECO:0000313" key="11">
    <source>
        <dbReference type="EMBL" id="EFR32601.1"/>
    </source>
</evidence>
<dbReference type="GO" id="GO:0032259">
    <property type="term" value="P:methylation"/>
    <property type="evidence" value="ECO:0007669"/>
    <property type="project" value="UniProtKB-KW"/>
</dbReference>
<dbReference type="PANTHER" id="PTHR10815:SF13">
    <property type="entry name" value="METHYLATED-DNA--PROTEIN-CYSTEINE METHYLTRANSFERASE"/>
    <property type="match status" value="1"/>
</dbReference>
<keyword evidence="7" id="KW-0234">DNA repair</keyword>
<dbReference type="Gene3D" id="1.10.10.10">
    <property type="entry name" value="Winged helix-like DNA-binding domain superfamily/Winged helix DNA-binding domain"/>
    <property type="match status" value="1"/>
</dbReference>
<dbReference type="GO" id="GO:0006281">
    <property type="term" value="P:DNA repair"/>
    <property type="evidence" value="ECO:0007669"/>
    <property type="project" value="UniProtKB-KW"/>
</dbReference>
<dbReference type="PROSITE" id="PS00374">
    <property type="entry name" value="MGMT"/>
    <property type="match status" value="1"/>
</dbReference>
<keyword evidence="4 11" id="KW-0489">Methyltransferase</keyword>
<accession>E4KZX9</accession>
<evidence type="ECO:0000256" key="1">
    <source>
        <dbReference type="ARBA" id="ARBA00001286"/>
    </source>
</evidence>
<dbReference type="Pfam" id="PF01035">
    <property type="entry name" value="DNA_binding_1"/>
    <property type="match status" value="1"/>
</dbReference>
<keyword evidence="6" id="KW-0227">DNA damage</keyword>
<evidence type="ECO:0000259" key="10">
    <source>
        <dbReference type="Pfam" id="PF02870"/>
    </source>
</evidence>
<gene>
    <name evidence="11" type="ORF">HMPREF9286_0213</name>
</gene>
<comment type="caution">
    <text evidence="11">The sequence shown here is derived from an EMBL/GenBank/DDBJ whole genome shotgun (WGS) entry which is preliminary data.</text>
</comment>
<evidence type="ECO:0000256" key="5">
    <source>
        <dbReference type="ARBA" id="ARBA00022679"/>
    </source>
</evidence>
<dbReference type="EC" id="2.1.1.63" evidence="3"/>
<dbReference type="InterPro" id="IPR014048">
    <property type="entry name" value="MethylDNA_cys_MeTrfase_DNA-bd"/>
</dbReference>
<comment type="similarity">
    <text evidence="2">Belongs to the MGMT family.</text>
</comment>
<keyword evidence="5 11" id="KW-0808">Transferase</keyword>
<name>E4KZX9_9FIRM</name>
<dbReference type="EMBL" id="AENP01000025">
    <property type="protein sequence ID" value="EFR32601.1"/>
    <property type="molecule type" value="Genomic_DNA"/>
</dbReference>
<comment type="catalytic activity">
    <reaction evidence="1">
        <text>a 4-O-methyl-thymidine in DNA + L-cysteinyl-[protein] = a thymidine in DNA + S-methyl-L-cysteinyl-[protein]</text>
        <dbReference type="Rhea" id="RHEA:53428"/>
        <dbReference type="Rhea" id="RHEA-COMP:10131"/>
        <dbReference type="Rhea" id="RHEA-COMP:10132"/>
        <dbReference type="Rhea" id="RHEA-COMP:13555"/>
        <dbReference type="Rhea" id="RHEA-COMP:13556"/>
        <dbReference type="ChEBI" id="CHEBI:29950"/>
        <dbReference type="ChEBI" id="CHEBI:82612"/>
        <dbReference type="ChEBI" id="CHEBI:137386"/>
        <dbReference type="ChEBI" id="CHEBI:137387"/>
        <dbReference type="EC" id="2.1.1.63"/>
    </reaction>
</comment>
<evidence type="ECO:0000256" key="7">
    <source>
        <dbReference type="ARBA" id="ARBA00023204"/>
    </source>
</evidence>
<feature type="domain" description="Methylated-DNA-[protein]-cysteine S-methyltransferase DNA binding" evidence="9">
    <location>
        <begin position="90"/>
        <end position="174"/>
    </location>
</feature>
<sequence length="186" mass="21249">MLYKKIYKSLLGDILIVFNEEALFGLYLYSQKEFAEKLKDTEIILIVDEVLFSSKEEDYKILRLTETWLDKYFLGEDPSFIPPIKVYGSEFRKDVWDILLKIPYGETRTYKEVGEPLLASGKYERVSNQAVGGAVGHNPISLIIPCHRVIGSDGSLRGYAGGLDVKRKLLELEGKKKNKKGFFKNT</sequence>
<dbReference type="PANTHER" id="PTHR10815">
    <property type="entry name" value="METHYLATED-DNA--PROTEIN-CYSTEINE METHYLTRANSFERASE"/>
    <property type="match status" value="1"/>
</dbReference>
<evidence type="ECO:0000256" key="6">
    <source>
        <dbReference type="ARBA" id="ARBA00022763"/>
    </source>
</evidence>
<organism evidence="11 12">
    <name type="scientific">Peptoniphilus harei ACS-146-V-Sch2b</name>
    <dbReference type="NCBI Taxonomy" id="908338"/>
    <lineage>
        <taxon>Bacteria</taxon>
        <taxon>Bacillati</taxon>
        <taxon>Bacillota</taxon>
        <taxon>Tissierellia</taxon>
        <taxon>Tissierellales</taxon>
        <taxon>Peptoniphilaceae</taxon>
        <taxon>Peptoniphilus</taxon>
    </lineage>
</organism>
<protein>
    <recommendedName>
        <fullName evidence="3">methylated-DNA--[protein]-cysteine S-methyltransferase</fullName>
        <ecNumber evidence="3">2.1.1.63</ecNumber>
    </recommendedName>
</protein>
<dbReference type="SUPFAM" id="SSF53155">
    <property type="entry name" value="Methylated DNA-protein cysteine methyltransferase domain"/>
    <property type="match status" value="1"/>
</dbReference>
<dbReference type="InterPro" id="IPR036217">
    <property type="entry name" value="MethylDNA_cys_MeTrfase_DNAb"/>
</dbReference>
<dbReference type="OrthoDB" id="9802228at2"/>
<dbReference type="FunFam" id="1.10.10.10:FF:000214">
    <property type="entry name" value="Methylated-DNA--protein-cysteine methyltransferase"/>
    <property type="match status" value="1"/>
</dbReference>
<dbReference type="RefSeq" id="WP_005957488.1">
    <property type="nucleotide sequence ID" value="NZ_AENP01000025.1"/>
</dbReference>